<comment type="caution">
    <text evidence="2">The sequence shown here is derived from an EMBL/GenBank/DDBJ whole genome shotgun (WGS) entry which is preliminary data.</text>
</comment>
<feature type="domain" description="Fe-containing alcohol dehydrogenase-like C-terminal" evidence="1">
    <location>
        <begin position="1"/>
        <end position="87"/>
    </location>
</feature>
<gene>
    <name evidence="2" type="ORF">CFP75_42485</name>
</gene>
<protein>
    <recommendedName>
        <fullName evidence="1">Fe-containing alcohol dehydrogenase-like C-terminal domain-containing protein</fullName>
    </recommendedName>
</protein>
<reference evidence="2 3" key="1">
    <citation type="submission" date="2017-07" db="EMBL/GenBank/DDBJ databases">
        <title>Amycolatopsis alba DSM 44262 Genome sequencing and assembly.</title>
        <authorList>
            <person name="Kaur N."/>
            <person name="Mayilraj S."/>
        </authorList>
    </citation>
    <scope>NUCLEOTIDE SEQUENCE [LARGE SCALE GENOMIC DNA]</scope>
    <source>
        <strain evidence="2 3">DSM 44262</strain>
    </source>
</reference>
<dbReference type="Pfam" id="PF25137">
    <property type="entry name" value="ADH_Fe_C"/>
    <property type="match status" value="1"/>
</dbReference>
<keyword evidence="3" id="KW-1185">Reference proteome</keyword>
<dbReference type="EMBL" id="NMQU01000197">
    <property type="protein sequence ID" value="OXM42500.1"/>
    <property type="molecule type" value="Genomic_DNA"/>
</dbReference>
<organism evidence="2 3">
    <name type="scientific">Amycolatopsis alba DSM 44262</name>
    <dbReference type="NCBI Taxonomy" id="1125972"/>
    <lineage>
        <taxon>Bacteria</taxon>
        <taxon>Bacillati</taxon>
        <taxon>Actinomycetota</taxon>
        <taxon>Actinomycetes</taxon>
        <taxon>Pseudonocardiales</taxon>
        <taxon>Pseudonocardiaceae</taxon>
        <taxon>Amycolatopsis</taxon>
    </lineage>
</organism>
<proteinExistence type="predicted"/>
<accession>A0A229R753</accession>
<dbReference type="SUPFAM" id="SSF56796">
    <property type="entry name" value="Dehydroquinate synthase-like"/>
    <property type="match status" value="1"/>
</dbReference>
<dbReference type="InterPro" id="IPR056798">
    <property type="entry name" value="ADH_Fe_C"/>
</dbReference>
<sequence>MVLPHVAAFNLPAVPRARAALARALHDDDPVAALKSLARGLGAPLRLSELGVRESDLRAVIDEVLTGPYANPRPVGRAELEQLLAEAL</sequence>
<name>A0A229R753_AMYAL</name>
<evidence type="ECO:0000259" key="1">
    <source>
        <dbReference type="Pfam" id="PF25137"/>
    </source>
</evidence>
<dbReference type="Proteomes" id="UP000215563">
    <property type="component" value="Unassembled WGS sequence"/>
</dbReference>
<evidence type="ECO:0000313" key="2">
    <source>
        <dbReference type="EMBL" id="OXM42500.1"/>
    </source>
</evidence>
<dbReference type="AlphaFoldDB" id="A0A229R753"/>
<dbReference type="Gene3D" id="1.20.1090.10">
    <property type="entry name" value="Dehydroquinate synthase-like - alpha domain"/>
    <property type="match status" value="1"/>
</dbReference>
<evidence type="ECO:0000313" key="3">
    <source>
        <dbReference type="Proteomes" id="UP000215563"/>
    </source>
</evidence>